<name>A0ABZ0Q1K3_9LACO</name>
<dbReference type="Gene3D" id="3.30.1330.30">
    <property type="match status" value="1"/>
</dbReference>
<dbReference type="SUPFAM" id="SSF55315">
    <property type="entry name" value="L30e-like"/>
    <property type="match status" value="1"/>
</dbReference>
<accession>A0ABZ0Q1K3</accession>
<keyword evidence="3" id="KW-1185">Reference proteome</keyword>
<evidence type="ECO:0000259" key="1">
    <source>
        <dbReference type="Pfam" id="PF01248"/>
    </source>
</evidence>
<gene>
    <name evidence="2" type="ORF">N6G96_05745</name>
</gene>
<dbReference type="InterPro" id="IPR004038">
    <property type="entry name" value="Ribosomal_eL8/eL30/eS12/Gad45"/>
</dbReference>
<sequence length="104" mass="11358">MNDQERFSNLLGLARRAGKLISGEQQVLQSIRSQKAKIVVASTDLGAATQKKISDKCTTYEIPLISFMDRIEISQAIGQARTVVAIEDHGFAKALLKLNIEEGA</sequence>
<protein>
    <submittedName>
        <fullName evidence="2">Ribosomal L7Ae/L30e/S12e/Gadd45 family protein</fullName>
    </submittedName>
</protein>
<dbReference type="InterPro" id="IPR029064">
    <property type="entry name" value="Ribosomal_eL30-like_sf"/>
</dbReference>
<dbReference type="Pfam" id="PF01248">
    <property type="entry name" value="Ribosomal_L7Ae"/>
    <property type="match status" value="1"/>
</dbReference>
<dbReference type="RefSeq" id="WP_057772049.1">
    <property type="nucleotide sequence ID" value="NZ_BBIM01000026.1"/>
</dbReference>
<evidence type="ECO:0000313" key="2">
    <source>
        <dbReference type="EMBL" id="WPC20810.1"/>
    </source>
</evidence>
<evidence type="ECO:0000313" key="3">
    <source>
        <dbReference type="Proteomes" id="UP001302696"/>
    </source>
</evidence>
<proteinExistence type="predicted"/>
<organism evidence="2 3">
    <name type="scientific">Pediococcus inopinatus</name>
    <dbReference type="NCBI Taxonomy" id="114090"/>
    <lineage>
        <taxon>Bacteria</taxon>
        <taxon>Bacillati</taxon>
        <taxon>Bacillota</taxon>
        <taxon>Bacilli</taxon>
        <taxon>Lactobacillales</taxon>
        <taxon>Lactobacillaceae</taxon>
        <taxon>Pediococcus</taxon>
    </lineage>
</organism>
<dbReference type="Proteomes" id="UP001302696">
    <property type="component" value="Chromosome"/>
</dbReference>
<reference evidence="3" key="1">
    <citation type="submission" date="2024-06" db="EMBL/GenBank/DDBJ databases">
        <authorList>
            <person name="Chang H.C."/>
            <person name="Mun S.Y."/>
        </authorList>
    </citation>
    <scope>NUCLEOTIDE SEQUENCE [LARGE SCALE GENOMIC DNA]</scope>
    <source>
        <strain evidence="3">KT1</strain>
    </source>
</reference>
<dbReference type="EMBL" id="CP104778">
    <property type="protein sequence ID" value="WPC20810.1"/>
    <property type="molecule type" value="Genomic_DNA"/>
</dbReference>
<feature type="domain" description="Ribosomal protein eL8/eL30/eS12/Gadd45" evidence="1">
    <location>
        <begin position="8"/>
        <end position="94"/>
    </location>
</feature>